<dbReference type="Pfam" id="PF25203">
    <property type="entry name" value="PB_DAAF9"/>
    <property type="match status" value="1"/>
</dbReference>
<dbReference type="InterPro" id="IPR040342">
    <property type="entry name" value="DNAAF9"/>
</dbReference>
<name>A0A8C4Q2D4_EPTBU</name>
<protein>
    <recommendedName>
        <fullName evidence="2">DAAF9 pita-bread-like domain-containing protein</fullName>
    </recommendedName>
</protein>
<keyword evidence="1" id="KW-0732">Signal</keyword>
<accession>A0A8C4Q2D4</accession>
<feature type="chain" id="PRO_5034403380" description="DAAF9 pita-bread-like domain-containing protein" evidence="1">
    <location>
        <begin position="20"/>
        <end position="270"/>
    </location>
</feature>
<keyword evidence="4" id="KW-1185">Reference proteome</keyword>
<dbReference type="AlphaFoldDB" id="A0A8C4Q2D4"/>
<evidence type="ECO:0000313" key="3">
    <source>
        <dbReference type="Ensembl" id="ENSEBUP00000008904.1"/>
    </source>
</evidence>
<feature type="domain" description="DAAF9 pita-bread-like" evidence="2">
    <location>
        <begin position="24"/>
        <end position="233"/>
    </location>
</feature>
<dbReference type="Proteomes" id="UP000694388">
    <property type="component" value="Unplaced"/>
</dbReference>
<dbReference type="InterPro" id="IPR058844">
    <property type="entry name" value="PB_DAAF9"/>
</dbReference>
<reference evidence="3" key="1">
    <citation type="submission" date="2025-08" db="UniProtKB">
        <authorList>
            <consortium name="Ensembl"/>
        </authorList>
    </citation>
    <scope>IDENTIFICATION</scope>
</reference>
<feature type="signal peptide" evidence="1">
    <location>
        <begin position="1"/>
        <end position="19"/>
    </location>
</feature>
<evidence type="ECO:0000313" key="4">
    <source>
        <dbReference type="Proteomes" id="UP000694388"/>
    </source>
</evidence>
<dbReference type="Ensembl" id="ENSEBUT00000009418.1">
    <property type="protein sequence ID" value="ENSEBUP00000008904.1"/>
    <property type="gene ID" value="ENSEBUG00000005761.1"/>
</dbReference>
<reference evidence="3" key="2">
    <citation type="submission" date="2025-09" db="UniProtKB">
        <authorList>
            <consortium name="Ensembl"/>
        </authorList>
    </citation>
    <scope>IDENTIFICATION</scope>
</reference>
<evidence type="ECO:0000256" key="1">
    <source>
        <dbReference type="SAM" id="SignalP"/>
    </source>
</evidence>
<dbReference type="PANTHER" id="PTHR33664">
    <property type="entry name" value="RCG26366"/>
    <property type="match status" value="1"/>
</dbReference>
<proteinExistence type="predicted"/>
<organism evidence="3 4">
    <name type="scientific">Eptatretus burgeri</name>
    <name type="common">Inshore hagfish</name>
    <dbReference type="NCBI Taxonomy" id="7764"/>
    <lineage>
        <taxon>Eukaryota</taxon>
        <taxon>Metazoa</taxon>
        <taxon>Chordata</taxon>
        <taxon>Craniata</taxon>
        <taxon>Vertebrata</taxon>
        <taxon>Cyclostomata</taxon>
        <taxon>Myxini</taxon>
        <taxon>Myxiniformes</taxon>
        <taxon>Myxinidae</taxon>
        <taxon>Eptatretinae</taxon>
        <taxon>Eptatretus</taxon>
    </lineage>
</organism>
<sequence>MFPAPPLSLSLIHISLVVCVCVCASMQPFVLFGVHSSKQCIEENNESCSSLKNSGHGGSHARHLVLQCICPKSFLLCTRTYFLGRATFPHLGNNEQEEDPVLRVLHGVYKATVEAVLFGISLYSQSDNITKLSKEVEEIFLSSLDNNGLPTYKDVLLPKMDFYIITVGDGKRNVPVDEEAHHFSLKNAKMTVWDVPDLDHGMGILGSVMFSETFLDSRITARDSDGSHYMNSHHVVLTVSIPRYANWKIGETDVSDLENSWKLGKVSHET</sequence>
<evidence type="ECO:0000259" key="2">
    <source>
        <dbReference type="Pfam" id="PF25203"/>
    </source>
</evidence>
<dbReference type="PANTHER" id="PTHR33664:SF1">
    <property type="entry name" value="DYNEIN AXONEMAL ASSEMBLY FACTOR 9"/>
    <property type="match status" value="1"/>
</dbReference>